<comment type="caution">
    <text evidence="3">The sequence shown here is derived from an EMBL/GenBank/DDBJ whole genome shotgun (WGS) entry which is preliminary data.</text>
</comment>
<evidence type="ECO:0000256" key="1">
    <source>
        <dbReference type="SAM" id="MobiDB-lite"/>
    </source>
</evidence>
<sequence>MSRRSWYDRHASPYSSSPSRAPPVINDEDYVYMTQDDIVDPAAGFWSSSRPSATYPSSSTETPDILYVRHRNQRAKLEFPAFTIAEGLLKIGVIRKYAADRFRIDDLRRVKLIYRNQTLRDDDMPACNAELKQNSEITCIITAEGHDDSESSGEDSRRRRGVPRADVDGSLIYDDYEDYYPSNKSKGPRREPYANTSVQPEPSRTERTAPYTTGQLASSTPTQRASPSLPTPYTPPPGPRTPREKLKDLMAIFDHNHRPFCEAFLANPPADPKVRTTEHTKLSETLLTQVLLKLDDVETDGNEELRRVRKTAVQEVQAMLNQLDKVGGKAK</sequence>
<organism evidence="3 4">
    <name type="scientific">Gomphillus americanus</name>
    <dbReference type="NCBI Taxonomy" id="1940652"/>
    <lineage>
        <taxon>Eukaryota</taxon>
        <taxon>Fungi</taxon>
        <taxon>Dikarya</taxon>
        <taxon>Ascomycota</taxon>
        <taxon>Pezizomycotina</taxon>
        <taxon>Lecanoromycetes</taxon>
        <taxon>OSLEUM clade</taxon>
        <taxon>Ostropomycetidae</taxon>
        <taxon>Ostropales</taxon>
        <taxon>Graphidaceae</taxon>
        <taxon>Gomphilloideae</taxon>
        <taxon>Gomphillus</taxon>
    </lineage>
</organism>
<feature type="domain" description="BAG" evidence="2">
    <location>
        <begin position="258"/>
        <end position="327"/>
    </location>
</feature>
<dbReference type="PROSITE" id="PS51035">
    <property type="entry name" value="BAG"/>
    <property type="match status" value="1"/>
</dbReference>
<dbReference type="Gene3D" id="1.20.58.120">
    <property type="entry name" value="BAG domain"/>
    <property type="match status" value="1"/>
</dbReference>
<feature type="compositionally biased region" description="Low complexity" evidence="1">
    <location>
        <begin position="12"/>
        <end position="23"/>
    </location>
</feature>
<dbReference type="InterPro" id="IPR036533">
    <property type="entry name" value="BAG_dom_sf"/>
</dbReference>
<dbReference type="GO" id="GO:0051087">
    <property type="term" value="F:protein-folding chaperone binding"/>
    <property type="evidence" value="ECO:0007669"/>
    <property type="project" value="InterPro"/>
</dbReference>
<evidence type="ECO:0000313" key="3">
    <source>
        <dbReference type="EMBL" id="CAF9911079.1"/>
    </source>
</evidence>
<dbReference type="InterPro" id="IPR003103">
    <property type="entry name" value="BAG_domain"/>
</dbReference>
<feature type="region of interest" description="Disordered" evidence="1">
    <location>
        <begin position="1"/>
        <end position="25"/>
    </location>
</feature>
<name>A0A8H3IEU3_9LECA</name>
<dbReference type="Proteomes" id="UP000664169">
    <property type="component" value="Unassembled WGS sequence"/>
</dbReference>
<feature type="compositionally biased region" description="Basic and acidic residues" evidence="1">
    <location>
        <begin position="144"/>
        <end position="167"/>
    </location>
</feature>
<dbReference type="SUPFAM" id="SSF63491">
    <property type="entry name" value="BAG domain"/>
    <property type="match status" value="1"/>
</dbReference>
<feature type="compositionally biased region" description="Polar residues" evidence="1">
    <location>
        <begin position="210"/>
        <end position="226"/>
    </location>
</feature>
<feature type="compositionally biased region" description="Pro residues" evidence="1">
    <location>
        <begin position="229"/>
        <end position="240"/>
    </location>
</feature>
<proteinExistence type="predicted"/>
<dbReference type="Pfam" id="PF02179">
    <property type="entry name" value="BAG"/>
    <property type="match status" value="1"/>
</dbReference>
<dbReference type="SMART" id="SM00264">
    <property type="entry name" value="BAG"/>
    <property type="match status" value="1"/>
</dbReference>
<evidence type="ECO:0000259" key="2">
    <source>
        <dbReference type="PROSITE" id="PS51035"/>
    </source>
</evidence>
<reference evidence="3" key="1">
    <citation type="submission" date="2021-03" db="EMBL/GenBank/DDBJ databases">
        <authorList>
            <person name="Tagirdzhanova G."/>
        </authorList>
    </citation>
    <scope>NUCLEOTIDE SEQUENCE</scope>
</reference>
<keyword evidence="4" id="KW-1185">Reference proteome</keyword>
<feature type="region of interest" description="Disordered" evidence="1">
    <location>
        <begin position="143"/>
        <end position="244"/>
    </location>
</feature>
<feature type="compositionally biased region" description="Basic and acidic residues" evidence="1">
    <location>
        <begin position="1"/>
        <end position="11"/>
    </location>
</feature>
<protein>
    <recommendedName>
        <fullName evidence="2">BAG domain-containing protein</fullName>
    </recommendedName>
</protein>
<accession>A0A8H3IEU3</accession>
<dbReference type="OrthoDB" id="417450at2759"/>
<dbReference type="EMBL" id="CAJPDQ010000006">
    <property type="protein sequence ID" value="CAF9911079.1"/>
    <property type="molecule type" value="Genomic_DNA"/>
</dbReference>
<evidence type="ECO:0000313" key="4">
    <source>
        <dbReference type="Proteomes" id="UP000664169"/>
    </source>
</evidence>
<gene>
    <name evidence="3" type="ORF">GOMPHAMPRED_007294</name>
</gene>
<dbReference type="AlphaFoldDB" id="A0A8H3IEU3"/>